<reference evidence="3" key="1">
    <citation type="submission" date="2016-10" db="EMBL/GenBank/DDBJ databases">
        <authorList>
            <person name="Varghese N."/>
            <person name="Submissions S."/>
        </authorList>
    </citation>
    <scope>NUCLEOTIDE SEQUENCE [LARGE SCALE GENOMIC DNA]</scope>
    <source>
        <strain evidence="3">DSM 21580</strain>
    </source>
</reference>
<evidence type="ECO:0000313" key="3">
    <source>
        <dbReference type="Proteomes" id="UP000236738"/>
    </source>
</evidence>
<evidence type="ECO:0000256" key="1">
    <source>
        <dbReference type="SAM" id="SignalP"/>
    </source>
</evidence>
<accession>A0A1H5SRZ4</accession>
<protein>
    <recommendedName>
        <fullName evidence="4">Hemin receptor</fullName>
    </recommendedName>
</protein>
<dbReference type="Proteomes" id="UP000236738">
    <property type="component" value="Unassembled WGS sequence"/>
</dbReference>
<evidence type="ECO:0008006" key="4">
    <source>
        <dbReference type="Google" id="ProtNLM"/>
    </source>
</evidence>
<name>A0A1H5SRZ4_9FLAO</name>
<gene>
    <name evidence="2" type="ORF">SAMN05421847_0225</name>
</gene>
<dbReference type="SUPFAM" id="SSF56935">
    <property type="entry name" value="Porins"/>
    <property type="match status" value="1"/>
</dbReference>
<feature type="signal peptide" evidence="1">
    <location>
        <begin position="1"/>
        <end position="19"/>
    </location>
</feature>
<keyword evidence="3" id="KW-1185">Reference proteome</keyword>
<keyword evidence="1" id="KW-0732">Signal</keyword>
<dbReference type="OrthoDB" id="9765571at2"/>
<dbReference type="Gene3D" id="2.40.160.60">
    <property type="entry name" value="Outer membrane protein transport protein (OMPP1/FadL/TodX)"/>
    <property type="match status" value="1"/>
</dbReference>
<organism evidence="2 3">
    <name type="scientific">Halpernia humi</name>
    <dbReference type="NCBI Taxonomy" id="493375"/>
    <lineage>
        <taxon>Bacteria</taxon>
        <taxon>Pseudomonadati</taxon>
        <taxon>Bacteroidota</taxon>
        <taxon>Flavobacteriia</taxon>
        <taxon>Flavobacteriales</taxon>
        <taxon>Weeksellaceae</taxon>
        <taxon>Chryseobacterium group</taxon>
        <taxon>Halpernia</taxon>
    </lineage>
</organism>
<dbReference type="AlphaFoldDB" id="A0A1H5SRZ4"/>
<sequence>MIKNSLAILTIAGSFSLMSAQDISTIRNTVDVYSNNNPTGSAKYQAMAGSMGALGGDISTLNNNPAGLGVFIASDLQLSLNINSSKNTTQFNGTSKDFKINKTNLSQTGGVMTFQLPENSAWKFVNVGANYSEQSLEDYSETGGNNNISFAIPAATTSLNFDGHAYNRYGTLSNSSIGLGANYNNNLYFGAALHFKTADIEQYDTAAFIDTALNSTEIFNKQYTPFSERSNGFAASLGVIGKVNKQFRLGASLESPTWWQVTRIYDSYDNPTDGTYTEDRKIASPLKATLSAAFVANKDFAINVDYTLGITKPKYTVYGAAETELNNYFENNYKNLSEVKVGAEYRIMGLRLRAGYGFTSSPFDSQSVSAYRSDGTAANASFNNFILGKRTTVAGGIGYDFGSIYLDAAYQNVQSTYNNPFLQGDNSVNSNYFSNNFVLPSSNYAVSKVENNQNNISLTLGYRF</sequence>
<feature type="chain" id="PRO_5009284332" description="Hemin receptor" evidence="1">
    <location>
        <begin position="20"/>
        <end position="464"/>
    </location>
</feature>
<proteinExistence type="predicted"/>
<dbReference type="RefSeq" id="WP_103912278.1">
    <property type="nucleotide sequence ID" value="NZ_FNUS01000001.1"/>
</dbReference>
<dbReference type="EMBL" id="FNUS01000001">
    <property type="protein sequence ID" value="SEF52547.1"/>
    <property type="molecule type" value="Genomic_DNA"/>
</dbReference>
<evidence type="ECO:0000313" key="2">
    <source>
        <dbReference type="EMBL" id="SEF52547.1"/>
    </source>
</evidence>